<protein>
    <recommendedName>
        <fullName evidence="7">Protein kinase domain-containing protein</fullName>
    </recommendedName>
</protein>
<feature type="compositionally biased region" description="Gly residues" evidence="6">
    <location>
        <begin position="1630"/>
        <end position="1649"/>
    </location>
</feature>
<feature type="binding site" evidence="5">
    <location>
        <position position="1096"/>
    </location>
    <ligand>
        <name>ATP</name>
        <dbReference type="ChEBI" id="CHEBI:30616"/>
    </ligand>
</feature>
<proteinExistence type="predicted"/>
<evidence type="ECO:0000256" key="6">
    <source>
        <dbReference type="SAM" id="MobiDB-lite"/>
    </source>
</evidence>
<feature type="region of interest" description="Disordered" evidence="6">
    <location>
        <begin position="26"/>
        <end position="55"/>
    </location>
</feature>
<dbReference type="Pfam" id="PF01590">
    <property type="entry name" value="GAF"/>
    <property type="match status" value="1"/>
</dbReference>
<evidence type="ECO:0000256" key="2">
    <source>
        <dbReference type="ARBA" id="ARBA00022741"/>
    </source>
</evidence>
<organism evidence="8 9">
    <name type="scientific">Volvox reticuliferus</name>
    <dbReference type="NCBI Taxonomy" id="1737510"/>
    <lineage>
        <taxon>Eukaryota</taxon>
        <taxon>Viridiplantae</taxon>
        <taxon>Chlorophyta</taxon>
        <taxon>core chlorophytes</taxon>
        <taxon>Chlorophyceae</taxon>
        <taxon>CS clade</taxon>
        <taxon>Chlamydomonadales</taxon>
        <taxon>Volvocaceae</taxon>
        <taxon>Volvox</taxon>
    </lineage>
</organism>
<keyword evidence="4 5" id="KW-0067">ATP-binding</keyword>
<dbReference type="InterPro" id="IPR000719">
    <property type="entry name" value="Prot_kinase_dom"/>
</dbReference>
<feature type="domain" description="Protein kinase" evidence="7">
    <location>
        <begin position="1069"/>
        <end position="1532"/>
    </location>
</feature>
<dbReference type="PROSITE" id="PS00107">
    <property type="entry name" value="PROTEIN_KINASE_ATP"/>
    <property type="match status" value="1"/>
</dbReference>
<dbReference type="GO" id="GO:0005524">
    <property type="term" value="F:ATP binding"/>
    <property type="evidence" value="ECO:0007669"/>
    <property type="project" value="UniProtKB-UniRule"/>
</dbReference>
<dbReference type="InterPro" id="IPR051681">
    <property type="entry name" value="Ser/Thr_Kinases-Pseudokinases"/>
</dbReference>
<dbReference type="InterPro" id="IPR003018">
    <property type="entry name" value="GAF"/>
</dbReference>
<dbReference type="SUPFAM" id="SSF55781">
    <property type="entry name" value="GAF domain-like"/>
    <property type="match status" value="1"/>
</dbReference>
<dbReference type="InterPro" id="IPR008271">
    <property type="entry name" value="Ser/Thr_kinase_AS"/>
</dbReference>
<feature type="region of interest" description="Disordered" evidence="6">
    <location>
        <begin position="1630"/>
        <end position="1663"/>
    </location>
</feature>
<dbReference type="PANTHER" id="PTHR44329">
    <property type="entry name" value="SERINE/THREONINE-PROTEIN KINASE TNNI3K-RELATED"/>
    <property type="match status" value="1"/>
</dbReference>
<evidence type="ECO:0000256" key="4">
    <source>
        <dbReference type="ARBA" id="ARBA00022840"/>
    </source>
</evidence>
<dbReference type="Proteomes" id="UP000722791">
    <property type="component" value="Unassembled WGS sequence"/>
</dbReference>
<reference evidence="8" key="1">
    <citation type="journal article" date="2021" name="Proc. Natl. Acad. Sci. U.S.A.">
        <title>Three genomes in the algal genus Volvox reveal the fate of a haploid sex-determining region after a transition to homothallism.</title>
        <authorList>
            <person name="Yamamoto K."/>
            <person name="Hamaji T."/>
            <person name="Kawai-Toyooka H."/>
            <person name="Matsuzaki R."/>
            <person name="Takahashi F."/>
            <person name="Nishimura Y."/>
            <person name="Kawachi M."/>
            <person name="Noguchi H."/>
            <person name="Minakuchi Y."/>
            <person name="Umen J.G."/>
            <person name="Toyoda A."/>
            <person name="Nozaki H."/>
        </authorList>
    </citation>
    <scope>NUCLEOTIDE SEQUENCE</scope>
    <source>
        <strain evidence="8">NIES-3785</strain>
    </source>
</reference>
<accession>A0A8J4G5Z9</accession>
<feature type="region of interest" description="Disordered" evidence="6">
    <location>
        <begin position="328"/>
        <end position="347"/>
    </location>
</feature>
<gene>
    <name evidence="8" type="ORF">Vretimale_5648</name>
</gene>
<evidence type="ECO:0000256" key="3">
    <source>
        <dbReference type="ARBA" id="ARBA00022777"/>
    </source>
</evidence>
<evidence type="ECO:0000256" key="1">
    <source>
        <dbReference type="ARBA" id="ARBA00022679"/>
    </source>
</evidence>
<dbReference type="PROSITE" id="PS00108">
    <property type="entry name" value="PROTEIN_KINASE_ST"/>
    <property type="match status" value="1"/>
</dbReference>
<dbReference type="Gene3D" id="3.30.200.20">
    <property type="entry name" value="Phosphorylase Kinase, domain 1"/>
    <property type="match status" value="1"/>
</dbReference>
<feature type="compositionally biased region" description="Polar residues" evidence="6">
    <location>
        <begin position="369"/>
        <end position="382"/>
    </location>
</feature>
<dbReference type="PANTHER" id="PTHR44329:SF214">
    <property type="entry name" value="PROTEIN KINASE DOMAIN-CONTAINING PROTEIN"/>
    <property type="match status" value="1"/>
</dbReference>
<dbReference type="InterPro" id="IPR011009">
    <property type="entry name" value="Kinase-like_dom_sf"/>
</dbReference>
<keyword evidence="1" id="KW-0808">Transferase</keyword>
<dbReference type="SUPFAM" id="SSF56112">
    <property type="entry name" value="Protein kinase-like (PK-like)"/>
    <property type="match status" value="1"/>
</dbReference>
<feature type="compositionally biased region" description="Pro residues" evidence="6">
    <location>
        <begin position="883"/>
        <end position="895"/>
    </location>
</feature>
<evidence type="ECO:0000313" key="8">
    <source>
        <dbReference type="EMBL" id="GIM00739.1"/>
    </source>
</evidence>
<dbReference type="Pfam" id="PF00069">
    <property type="entry name" value="Pkinase"/>
    <property type="match status" value="1"/>
</dbReference>
<dbReference type="InterPro" id="IPR017441">
    <property type="entry name" value="Protein_kinase_ATP_BS"/>
</dbReference>
<evidence type="ECO:0000259" key="7">
    <source>
        <dbReference type="PROSITE" id="PS50011"/>
    </source>
</evidence>
<keyword evidence="3" id="KW-0418">Kinase</keyword>
<feature type="compositionally biased region" description="Gly residues" evidence="6">
    <location>
        <begin position="1228"/>
        <end position="1238"/>
    </location>
</feature>
<feature type="region of interest" description="Disordered" evidence="6">
    <location>
        <begin position="369"/>
        <end position="390"/>
    </location>
</feature>
<sequence length="1675" mass="172779">MLCHARMRQFLDCCFRPSLKRAGLDGNNSSEGYIDELRSGPHGPQRNEFQEEKAESKDEFLQQRQVAWAQVQRVISAIAGGYEEAWLDRIDAALGVVQEAFDAESVSLHTVYNGGLAFSTLSACGVGVEDLPRGLPYNITQDLSLSAAVLLASQARCCGSGPYAIRASAPPASPSAASLPGNLDSLPLDWLRLHERYGLRHFISVPLLSGELVVGVLTLASRQGSLPPACWQPDALGVVAATLVLLLQQRQLSVATSIMTEVHLARNIDELVRAVRRGAFDLVVATTHLPPVLRLALIRTDGSAAVVFEEQPQRRTSFTRLSVCSETAGPTGGVPEMLQPSTSRRSMDAGRVSANQLQGQLTRDRLTGTNISCDPQGSSTSLVRGFRAPPSLSNCGGRTRSCIFPTDAPPASAAAAVTATAASASASAAAAASDQLLDRAGWMPVALQERVGVPMAATTAAAGGVGGGGGGGGVAGSRVAGCGLSFNTAGAASPSSHLNQTYPASVAPVAPATASAAAIVAVGVGVGGGINQNGGHLINGCQGGKEGTTVSNGNVNTYTNTTSISNTTGVQNPTSKILTNNVANVINAVNNNNNTSGAQMNCNKGGARGHSLSLENTLLGECLQKNCGLWISDCTMYLQEARIYPRDIVFSRGSRAVHSIAVCSGRHNGLPLLGAYCVYGAVLPRQLLRAVTLELEQLLKLLSPHVHARLCSAALVDEWLYLHEELLNPAKVEPGRRPPRLSASLHPEVPLGPDCSPVHAPGSPPLQLAQQLTAAAASVGGGAAAGGHYRPAAILVTAAATGRASERLYERGISVAGAPRAADVGGSATATPAAAAAAAAVTAGCGVGDGSLMQSSMLLTTITTRLSDNMEVESPRRPESLPVNPPYPAAGPGPLRPTGPTILTSLRALGMVTQSTSGASRDIILPPSLVDGVAQLATPAAAHQPVVARLASICGVAGSGVGINVRPCSTGSTGPASTVAFLSSLLCSPGGAQDAMHAIGSGGGARLGSMMRTMLAAPSFTVESVRGPVGGGLRRAPLVSGLHERLAAAQASRLVHGSAIEHQEELAAIEVLEKIGQGGYGEVYRGQYDGTEVAIKIVYEPHGTASSAVPRMGKNALAQGYAATSAVNTDEETGAAGTAAGTAHLARNLHDAFELTVSVSVCHPNIVQVLTFFTDVYVHVERRGGSNERLPSGGGMRIQSPTRLQTALQHLHQHPPLLQRQASAMPEFGGGGGGGGGRASPAARGSPARLRQSAGDAASALASAGPPPRVTLLPYPSNVTSCQLNTVDVTGLHFAEYTDLQAAMASNGSAAQQAMALSPPAMVICMEYCDAGSLADAIVRGAFRQPALGLYGTTQPNMRAILATLLEVALALRHLHSLRLVHCDLKPSNVLLRYSARDPRGFTAKLSDFGLVRLMEPCGEGGRLAIPKGVTHGTITHMAPEVLNTDKGVPHDASLDIYAFGIIMWQVVYGGRLYSGVNESDISSRVVREGMRPRFISNVPSEYRRLAESCWTTEPANRPSAGTLVHALKELMGLGPRVKGQRRYSALAPQRRLTGAVLPPPPNRSNGTPSVVGIGNGRGSYLGRGVSVFGMPVYAGSEVEVGSMRGEGEDSTTGRIGVGDDVGGAGEGCDGVGGDSGGGGGVEGDGGIVTSGQKSRSDGVRTRSLSYSGFPVHIL</sequence>
<dbReference type="SMART" id="SM00220">
    <property type="entry name" value="S_TKc"/>
    <property type="match status" value="1"/>
</dbReference>
<comment type="caution">
    <text evidence="8">The sequence shown here is derived from an EMBL/GenBank/DDBJ whole genome shotgun (WGS) entry which is preliminary data.</text>
</comment>
<feature type="region of interest" description="Disordered" evidence="6">
    <location>
        <begin position="873"/>
        <end position="895"/>
    </location>
</feature>
<feature type="region of interest" description="Disordered" evidence="6">
    <location>
        <begin position="1225"/>
        <end position="1266"/>
    </location>
</feature>
<name>A0A8J4G5Z9_9CHLO</name>
<keyword evidence="2 5" id="KW-0547">Nucleotide-binding</keyword>
<dbReference type="GO" id="GO:0004674">
    <property type="term" value="F:protein serine/threonine kinase activity"/>
    <property type="evidence" value="ECO:0007669"/>
    <property type="project" value="TreeGrafter"/>
</dbReference>
<dbReference type="Gene3D" id="1.10.510.10">
    <property type="entry name" value="Transferase(Phosphotransferase) domain 1"/>
    <property type="match status" value="1"/>
</dbReference>
<evidence type="ECO:0000313" key="9">
    <source>
        <dbReference type="Proteomes" id="UP000722791"/>
    </source>
</evidence>
<feature type="compositionally biased region" description="Low complexity" evidence="6">
    <location>
        <begin position="1239"/>
        <end position="1264"/>
    </location>
</feature>
<evidence type="ECO:0000256" key="5">
    <source>
        <dbReference type="PROSITE-ProRule" id="PRU10141"/>
    </source>
</evidence>
<dbReference type="EMBL" id="BNCQ01000008">
    <property type="protein sequence ID" value="GIM00739.1"/>
    <property type="molecule type" value="Genomic_DNA"/>
</dbReference>
<dbReference type="PROSITE" id="PS50011">
    <property type="entry name" value="PROTEIN_KINASE_DOM"/>
    <property type="match status" value="1"/>
</dbReference>